<gene>
    <name evidence="2" type="ORF">Strvi_2824</name>
</gene>
<feature type="compositionally biased region" description="Basic residues" evidence="1">
    <location>
        <begin position="27"/>
        <end position="38"/>
    </location>
</feature>
<evidence type="ECO:0000313" key="2">
    <source>
        <dbReference type="EMBL" id="AEM82524.1"/>
    </source>
</evidence>
<evidence type="ECO:0000313" key="3">
    <source>
        <dbReference type="Proteomes" id="UP000008703"/>
    </source>
</evidence>
<feature type="region of interest" description="Disordered" evidence="1">
    <location>
        <begin position="16"/>
        <end position="38"/>
    </location>
</feature>
<protein>
    <submittedName>
        <fullName evidence="2">Uncharacterized protein</fullName>
    </submittedName>
</protein>
<dbReference type="HOGENOM" id="CLU_3333802_0_0_11"/>
<keyword evidence="3" id="KW-1185">Reference proteome</keyword>
<accession>G2P4B7</accession>
<dbReference type="KEGG" id="svl:Strvi_2824"/>
<dbReference type="Proteomes" id="UP000008703">
    <property type="component" value="Chromosome"/>
</dbReference>
<evidence type="ECO:0000256" key="1">
    <source>
        <dbReference type="SAM" id="MobiDB-lite"/>
    </source>
</evidence>
<proteinExistence type="predicted"/>
<dbReference type="EMBL" id="CP002994">
    <property type="protein sequence ID" value="AEM82524.1"/>
    <property type="molecule type" value="Genomic_DNA"/>
</dbReference>
<name>G2P4B7_STRV4</name>
<reference evidence="2" key="1">
    <citation type="submission" date="2011-08" db="EMBL/GenBank/DDBJ databases">
        <title>Complete sequence of chromosome of Streptomyces violaceusniger Tu 4113.</title>
        <authorList>
            <consortium name="US DOE Joint Genome Institute"/>
            <person name="Lucas S."/>
            <person name="Han J."/>
            <person name="Lapidus A."/>
            <person name="Cheng J.-F."/>
            <person name="Goodwin L."/>
            <person name="Pitluck S."/>
            <person name="Peters L."/>
            <person name="Ivanova N."/>
            <person name="Daligault H."/>
            <person name="Detter J.C."/>
            <person name="Han C."/>
            <person name="Tapia R."/>
            <person name="Land M."/>
            <person name="Hauser L."/>
            <person name="Kyrpides N."/>
            <person name="Ivanova N."/>
            <person name="Pagani I."/>
            <person name="Hagen A."/>
            <person name="Katz L."/>
            <person name="Fiedler H.-P."/>
            <person name="Keasling J."/>
            <person name="Fortman J."/>
            <person name="Woyke T."/>
        </authorList>
    </citation>
    <scope>NUCLEOTIDE SEQUENCE [LARGE SCALE GENOMIC DNA]</scope>
    <source>
        <strain evidence="2">Tu 4113</strain>
    </source>
</reference>
<organism evidence="2 3">
    <name type="scientific">Streptomyces violaceusniger (strain Tu 4113)</name>
    <dbReference type="NCBI Taxonomy" id="653045"/>
    <lineage>
        <taxon>Bacteria</taxon>
        <taxon>Bacillati</taxon>
        <taxon>Actinomycetota</taxon>
        <taxon>Actinomycetes</taxon>
        <taxon>Kitasatosporales</taxon>
        <taxon>Streptomycetaceae</taxon>
        <taxon>Streptomyces</taxon>
        <taxon>Streptomyces violaceusniger group</taxon>
    </lineage>
</organism>
<sequence length="38" mass="4240">MNVMNVMNGMNILNVLNPRPLPAGPLSRHRPHPPLKGR</sequence>
<dbReference type="AlphaFoldDB" id="G2P4B7"/>